<comment type="similarity">
    <text evidence="2">Belongs to the CCC1 family.</text>
</comment>
<dbReference type="PANTHER" id="PTHR31851">
    <property type="entry name" value="FE(2+)/MN(2+) TRANSPORTER PCL1"/>
    <property type="match status" value="1"/>
</dbReference>
<feature type="region of interest" description="Disordered" evidence="6">
    <location>
        <begin position="272"/>
        <end position="300"/>
    </location>
</feature>
<evidence type="ECO:0000313" key="8">
    <source>
        <dbReference type="EMBL" id="OAA56206.1"/>
    </source>
</evidence>
<keyword evidence="3 7" id="KW-0812">Transmembrane</keyword>
<evidence type="ECO:0000256" key="5">
    <source>
        <dbReference type="ARBA" id="ARBA00023136"/>
    </source>
</evidence>
<proteinExistence type="inferred from homology"/>
<evidence type="ECO:0000256" key="2">
    <source>
        <dbReference type="ARBA" id="ARBA00007049"/>
    </source>
</evidence>
<feature type="transmembrane region" description="Helical" evidence="7">
    <location>
        <begin position="303"/>
        <end position="325"/>
    </location>
</feature>
<dbReference type="OrthoDB" id="73465at2759"/>
<dbReference type="GO" id="GO:0030026">
    <property type="term" value="P:intracellular manganese ion homeostasis"/>
    <property type="evidence" value="ECO:0007669"/>
    <property type="project" value="InterPro"/>
</dbReference>
<keyword evidence="4 7" id="KW-1133">Transmembrane helix</keyword>
<evidence type="ECO:0000313" key="9">
    <source>
        <dbReference type="Proteomes" id="UP000076874"/>
    </source>
</evidence>
<dbReference type="EMBL" id="AZHD01000017">
    <property type="protein sequence ID" value="OAA56206.1"/>
    <property type="molecule type" value="Genomic_DNA"/>
</dbReference>
<keyword evidence="8" id="KW-0808">Transferase</keyword>
<dbReference type="InterPro" id="IPR008217">
    <property type="entry name" value="Ccc1_fam"/>
</dbReference>
<evidence type="ECO:0000256" key="4">
    <source>
        <dbReference type="ARBA" id="ARBA00022989"/>
    </source>
</evidence>
<dbReference type="GO" id="GO:0016301">
    <property type="term" value="F:kinase activity"/>
    <property type="evidence" value="ECO:0007669"/>
    <property type="project" value="UniProtKB-KW"/>
</dbReference>
<keyword evidence="8" id="KW-0418">Kinase</keyword>
<comment type="caution">
    <text evidence="8">The sequence shown here is derived from an EMBL/GenBank/DDBJ whole genome shotgun (WGS) entry which is preliminary data.</text>
</comment>
<feature type="compositionally biased region" description="Basic residues" evidence="6">
    <location>
        <begin position="92"/>
        <end position="104"/>
    </location>
</feature>
<sequence length="439" mass="45999">MPSVMSFLQVLGFDRGRRRSDGHHSSSFSSSAPSNQTARSRSRYTRLLTDNDNDNDGRFDPYGGSTLDDNGSDASGGSSSSDVSIPLTATRGRARPPRRQRRRRQAVDTGRQNSTPQRLPTARRFWADFTLGFADGLTVPFALTAGLSSLGRTDTVLYAGLAEISAGCISMGISGYLSARQAPPAAGLGSGGNDTDVCVGGAEASFCKDDEEKAATTANQKTTAADTTTFADAAAATVRYLAPLNLPSDLQQRVLAHLAAYPATALHDALFEGDSGDDDDGGDGDGDDNGNTNTSDDASDDHVWPVAAGASVALGYLVGGLLPLWPYFFVTSVGVGLRWSFAVCVVALFLFGFVRDFALSAGGRDAGYALSPTSSLSPSFWPWRRTARSVPWRRIRTSCVEGLQMVVLGSIAAGAAVLCVRMFEGASSEAASGVTPASS</sequence>
<comment type="subcellular location">
    <subcellularLocation>
        <location evidence="1">Endomembrane system</location>
        <topology evidence="1">Multi-pass membrane protein</topology>
    </subcellularLocation>
</comment>
<feature type="region of interest" description="Disordered" evidence="6">
    <location>
        <begin position="17"/>
        <end position="120"/>
    </location>
</feature>
<organism evidence="8 9">
    <name type="scientific">Niveomyces insectorum RCEF 264</name>
    <dbReference type="NCBI Taxonomy" id="1081102"/>
    <lineage>
        <taxon>Eukaryota</taxon>
        <taxon>Fungi</taxon>
        <taxon>Dikarya</taxon>
        <taxon>Ascomycota</taxon>
        <taxon>Pezizomycotina</taxon>
        <taxon>Sordariomycetes</taxon>
        <taxon>Hypocreomycetidae</taxon>
        <taxon>Hypocreales</taxon>
        <taxon>Cordycipitaceae</taxon>
        <taxon>Niveomyces</taxon>
    </lineage>
</organism>
<accession>A0A167P246</accession>
<dbReference type="GO" id="GO:0012505">
    <property type="term" value="C:endomembrane system"/>
    <property type="evidence" value="ECO:0007669"/>
    <property type="project" value="UniProtKB-SubCell"/>
</dbReference>
<evidence type="ECO:0000256" key="3">
    <source>
        <dbReference type="ARBA" id="ARBA00022692"/>
    </source>
</evidence>
<dbReference type="Pfam" id="PF01988">
    <property type="entry name" value="VIT1"/>
    <property type="match status" value="2"/>
</dbReference>
<dbReference type="STRING" id="1081102.A0A167P246"/>
<evidence type="ECO:0000256" key="1">
    <source>
        <dbReference type="ARBA" id="ARBA00004127"/>
    </source>
</evidence>
<keyword evidence="5 7" id="KW-0472">Membrane</keyword>
<feature type="transmembrane region" description="Helical" evidence="7">
    <location>
        <begin position="337"/>
        <end position="354"/>
    </location>
</feature>
<evidence type="ECO:0000256" key="6">
    <source>
        <dbReference type="SAM" id="MobiDB-lite"/>
    </source>
</evidence>
<keyword evidence="9" id="KW-1185">Reference proteome</keyword>
<feature type="compositionally biased region" description="Acidic residues" evidence="6">
    <location>
        <begin position="274"/>
        <end position="288"/>
    </location>
</feature>
<gene>
    <name evidence="8" type="ORF">SPI_07817</name>
</gene>
<dbReference type="Proteomes" id="UP000076874">
    <property type="component" value="Unassembled WGS sequence"/>
</dbReference>
<reference evidence="8 9" key="1">
    <citation type="journal article" date="2016" name="Genome Biol. Evol.">
        <title>Divergent and convergent evolution of fungal pathogenicity.</title>
        <authorList>
            <person name="Shang Y."/>
            <person name="Xiao G."/>
            <person name="Zheng P."/>
            <person name="Cen K."/>
            <person name="Zhan S."/>
            <person name="Wang C."/>
        </authorList>
    </citation>
    <scope>NUCLEOTIDE SEQUENCE [LARGE SCALE GENOMIC DNA]</scope>
    <source>
        <strain evidence="8 9">RCEF 264</strain>
    </source>
</reference>
<feature type="transmembrane region" description="Helical" evidence="7">
    <location>
        <begin position="403"/>
        <end position="423"/>
    </location>
</feature>
<evidence type="ECO:0000256" key="7">
    <source>
        <dbReference type="SAM" id="Phobius"/>
    </source>
</evidence>
<name>A0A167P246_9HYPO</name>
<feature type="compositionally biased region" description="Low complexity" evidence="6">
    <location>
        <begin position="68"/>
        <end position="91"/>
    </location>
</feature>
<dbReference type="AlphaFoldDB" id="A0A167P246"/>
<dbReference type="GO" id="GO:0005384">
    <property type="term" value="F:manganese ion transmembrane transporter activity"/>
    <property type="evidence" value="ECO:0007669"/>
    <property type="project" value="InterPro"/>
</dbReference>
<protein>
    <submittedName>
        <fullName evidence="8">Kinase activator protein</fullName>
    </submittedName>
</protein>